<dbReference type="EMBL" id="LNTU01000012">
    <property type="protein sequence ID" value="KXF77304.1"/>
    <property type="molecule type" value="Genomic_DNA"/>
</dbReference>
<organism evidence="2 3">
    <name type="scientific">Paramesorhizobium deserti</name>
    <dbReference type="NCBI Taxonomy" id="1494590"/>
    <lineage>
        <taxon>Bacteria</taxon>
        <taxon>Pseudomonadati</taxon>
        <taxon>Pseudomonadota</taxon>
        <taxon>Alphaproteobacteria</taxon>
        <taxon>Hyphomicrobiales</taxon>
        <taxon>Phyllobacteriaceae</taxon>
        <taxon>Paramesorhizobium</taxon>
    </lineage>
</organism>
<dbReference type="RefSeq" id="WP_082766216.1">
    <property type="nucleotide sequence ID" value="NZ_LNTU01000012.1"/>
</dbReference>
<reference evidence="2 3" key="1">
    <citation type="submission" date="2015-11" db="EMBL/GenBank/DDBJ databases">
        <title>Draft genome sequence of Paramesorhizobium deserti A-3-E, a strain highly resistant to diverse beta-lactam antibiotics.</title>
        <authorList>
            <person name="Lv R."/>
            <person name="Yang X."/>
            <person name="Fang N."/>
            <person name="Guo J."/>
            <person name="Luo X."/>
            <person name="Peng F."/>
            <person name="Yang R."/>
            <person name="Cui Y."/>
            <person name="Fang C."/>
            <person name="Song Y."/>
        </authorList>
    </citation>
    <scope>NUCLEOTIDE SEQUENCE [LARGE SCALE GENOMIC DNA]</scope>
    <source>
        <strain evidence="2 3">A-3-E</strain>
    </source>
</reference>
<comment type="caution">
    <text evidence="2">The sequence shown here is derived from an EMBL/GenBank/DDBJ whole genome shotgun (WGS) entry which is preliminary data.</text>
</comment>
<dbReference type="STRING" id="1494590.ATN84_07860"/>
<protein>
    <submittedName>
        <fullName evidence="2">Uncharacterized protein</fullName>
    </submittedName>
</protein>
<evidence type="ECO:0000313" key="3">
    <source>
        <dbReference type="Proteomes" id="UP000070107"/>
    </source>
</evidence>
<evidence type="ECO:0000256" key="1">
    <source>
        <dbReference type="SAM" id="MobiDB-lite"/>
    </source>
</evidence>
<proteinExistence type="predicted"/>
<evidence type="ECO:0000313" key="2">
    <source>
        <dbReference type="EMBL" id="KXF77304.1"/>
    </source>
</evidence>
<feature type="region of interest" description="Disordered" evidence="1">
    <location>
        <begin position="162"/>
        <end position="192"/>
    </location>
</feature>
<sequence length="192" mass="20836">MAQRIDVGISRIPALGSAAILLIILQGPALAQETPQPSPEKQDTAVPEQPAGPLAGYLDDRSSPQALIRSYYNAVNRQEYARAYSYYSEEGREPDFEKYAKGYENTKSVTIALGKTEPEGAAGSIYWSLPLAVKSVSNDGKEEVFTGCYTIRIANPAMQEAPPFQPMSIMTGSLTPSEKSLEESVPEQCDTP</sequence>
<feature type="region of interest" description="Disordered" evidence="1">
    <location>
        <begin position="32"/>
        <end position="60"/>
    </location>
</feature>
<name>A0A135HVU4_9HYPH</name>
<feature type="compositionally biased region" description="Polar residues" evidence="1">
    <location>
        <begin position="168"/>
        <end position="178"/>
    </location>
</feature>
<dbReference type="Proteomes" id="UP000070107">
    <property type="component" value="Unassembled WGS sequence"/>
</dbReference>
<gene>
    <name evidence="2" type="ORF">ATN84_07860</name>
</gene>
<dbReference type="AlphaFoldDB" id="A0A135HVU4"/>
<accession>A0A135HVU4</accession>
<keyword evidence="3" id="KW-1185">Reference proteome</keyword>